<keyword evidence="6" id="KW-0963">Cytoplasm</keyword>
<dbReference type="EMBL" id="NOZQ01000143">
    <property type="protein sequence ID" value="OYD15093.1"/>
    <property type="molecule type" value="Genomic_DNA"/>
</dbReference>
<dbReference type="PANTHER" id="PTHR43033:SF1">
    <property type="entry name" value="TRNA(ILE)-LYSIDINE SYNTHASE-RELATED"/>
    <property type="match status" value="1"/>
</dbReference>
<evidence type="ECO:0000259" key="7">
    <source>
        <dbReference type="Pfam" id="PF01171"/>
    </source>
</evidence>
<reference evidence="8 9" key="1">
    <citation type="submission" date="2017-07" db="EMBL/GenBank/DDBJ databases">
        <title>Recovery of genomes from metagenomes via a dereplication, aggregation, and scoring strategy.</title>
        <authorList>
            <person name="Sieber C.M."/>
            <person name="Probst A.J."/>
            <person name="Sharrar A."/>
            <person name="Thomas B.C."/>
            <person name="Hess M."/>
            <person name="Tringe S.G."/>
            <person name="Banfield J.F."/>
        </authorList>
    </citation>
    <scope>NUCLEOTIDE SEQUENCE [LARGE SCALE GENOMIC DNA]</scope>
    <source>
        <strain evidence="8">JGI_Cruoil_03_44_89</strain>
    </source>
</reference>
<dbReference type="EC" id="6.3.4.19" evidence="6"/>
<dbReference type="HAMAP" id="MF_01161">
    <property type="entry name" value="tRNA_Ile_lys_synt"/>
    <property type="match status" value="1"/>
</dbReference>
<evidence type="ECO:0000256" key="2">
    <source>
        <dbReference type="ARBA" id="ARBA00022694"/>
    </source>
</evidence>
<organism evidence="8 9">
    <name type="scientific">candidate division WOR-3 bacterium JGI_Cruoil_03_44_89</name>
    <dbReference type="NCBI Taxonomy" id="1973748"/>
    <lineage>
        <taxon>Bacteria</taxon>
        <taxon>Bacteria division WOR-3</taxon>
    </lineage>
</organism>
<feature type="binding site" evidence="6">
    <location>
        <begin position="28"/>
        <end position="33"/>
    </location>
    <ligand>
        <name>ATP</name>
        <dbReference type="ChEBI" id="CHEBI:30616"/>
    </ligand>
</feature>
<dbReference type="NCBIfam" id="TIGR02432">
    <property type="entry name" value="lysidine_TilS_N"/>
    <property type="match status" value="1"/>
</dbReference>
<dbReference type="Gene3D" id="3.40.50.620">
    <property type="entry name" value="HUPs"/>
    <property type="match status" value="1"/>
</dbReference>
<dbReference type="Pfam" id="PF01171">
    <property type="entry name" value="ATP_bind_3"/>
    <property type="match status" value="1"/>
</dbReference>
<evidence type="ECO:0000256" key="3">
    <source>
        <dbReference type="ARBA" id="ARBA00022741"/>
    </source>
</evidence>
<evidence type="ECO:0000313" key="9">
    <source>
        <dbReference type="Proteomes" id="UP000215215"/>
    </source>
</evidence>
<accession>A0A235BRJ0</accession>
<dbReference type="PANTHER" id="PTHR43033">
    <property type="entry name" value="TRNA(ILE)-LYSIDINE SYNTHASE-RELATED"/>
    <property type="match status" value="1"/>
</dbReference>
<dbReference type="GO" id="GO:0032267">
    <property type="term" value="F:tRNA(Ile)-lysidine synthase activity"/>
    <property type="evidence" value="ECO:0007669"/>
    <property type="project" value="UniProtKB-EC"/>
</dbReference>
<comment type="catalytic activity">
    <reaction evidence="5 6">
        <text>cytidine(34) in tRNA(Ile2) + L-lysine + ATP = lysidine(34) in tRNA(Ile2) + AMP + diphosphate + H(+)</text>
        <dbReference type="Rhea" id="RHEA:43744"/>
        <dbReference type="Rhea" id="RHEA-COMP:10625"/>
        <dbReference type="Rhea" id="RHEA-COMP:10670"/>
        <dbReference type="ChEBI" id="CHEBI:15378"/>
        <dbReference type="ChEBI" id="CHEBI:30616"/>
        <dbReference type="ChEBI" id="CHEBI:32551"/>
        <dbReference type="ChEBI" id="CHEBI:33019"/>
        <dbReference type="ChEBI" id="CHEBI:82748"/>
        <dbReference type="ChEBI" id="CHEBI:83665"/>
        <dbReference type="ChEBI" id="CHEBI:456215"/>
        <dbReference type="EC" id="6.3.4.19"/>
    </reaction>
</comment>
<dbReference type="Proteomes" id="UP000215215">
    <property type="component" value="Unassembled WGS sequence"/>
</dbReference>
<keyword evidence="1 6" id="KW-0436">Ligase</keyword>
<evidence type="ECO:0000313" key="8">
    <source>
        <dbReference type="EMBL" id="OYD15093.1"/>
    </source>
</evidence>
<dbReference type="CDD" id="cd01992">
    <property type="entry name" value="TilS_N"/>
    <property type="match status" value="1"/>
</dbReference>
<dbReference type="GO" id="GO:0005524">
    <property type="term" value="F:ATP binding"/>
    <property type="evidence" value="ECO:0007669"/>
    <property type="project" value="UniProtKB-UniRule"/>
</dbReference>
<dbReference type="InterPro" id="IPR014729">
    <property type="entry name" value="Rossmann-like_a/b/a_fold"/>
</dbReference>
<evidence type="ECO:0000256" key="5">
    <source>
        <dbReference type="ARBA" id="ARBA00048539"/>
    </source>
</evidence>
<evidence type="ECO:0000256" key="4">
    <source>
        <dbReference type="ARBA" id="ARBA00022840"/>
    </source>
</evidence>
<comment type="function">
    <text evidence="6">Ligates lysine onto the cytidine present at position 34 of the AUA codon-specific tRNA(Ile) that contains the anticodon CAU, in an ATP-dependent manner. Cytidine is converted to lysidine, thus changing the amino acid specificity of the tRNA from methionine to isoleucine.</text>
</comment>
<keyword evidence="4 6" id="KW-0067">ATP-binding</keyword>
<comment type="subcellular location">
    <subcellularLocation>
        <location evidence="6">Cytoplasm</location>
    </subcellularLocation>
</comment>
<dbReference type="InterPro" id="IPR011063">
    <property type="entry name" value="TilS/TtcA_N"/>
</dbReference>
<keyword evidence="3 6" id="KW-0547">Nucleotide-binding</keyword>
<proteinExistence type="inferred from homology"/>
<evidence type="ECO:0000256" key="1">
    <source>
        <dbReference type="ARBA" id="ARBA00022598"/>
    </source>
</evidence>
<dbReference type="InterPro" id="IPR012094">
    <property type="entry name" value="tRNA_Ile_lys_synt"/>
</dbReference>
<dbReference type="InterPro" id="IPR012795">
    <property type="entry name" value="tRNA_Ile_lys_synt_N"/>
</dbReference>
<feature type="domain" description="tRNA(Ile)-lysidine/2-thiocytidine synthase N-terminal" evidence="7">
    <location>
        <begin position="23"/>
        <end position="203"/>
    </location>
</feature>
<dbReference type="AlphaFoldDB" id="A0A235BRJ0"/>
<gene>
    <name evidence="6 8" type="primary">tilS</name>
    <name evidence="8" type="ORF">CH333_06565</name>
</gene>
<dbReference type="GO" id="GO:0005737">
    <property type="term" value="C:cytoplasm"/>
    <property type="evidence" value="ECO:0007669"/>
    <property type="project" value="UniProtKB-SubCell"/>
</dbReference>
<comment type="domain">
    <text evidence="6">The N-terminal region contains the highly conserved SGGXDS motif, predicted to be a P-loop motif involved in ATP binding.</text>
</comment>
<dbReference type="GO" id="GO:0006400">
    <property type="term" value="P:tRNA modification"/>
    <property type="evidence" value="ECO:0007669"/>
    <property type="project" value="UniProtKB-UniRule"/>
</dbReference>
<evidence type="ECO:0000256" key="6">
    <source>
        <dbReference type="HAMAP-Rule" id="MF_01161"/>
    </source>
</evidence>
<dbReference type="SUPFAM" id="SSF52402">
    <property type="entry name" value="Adenine nucleotide alpha hydrolases-like"/>
    <property type="match status" value="1"/>
</dbReference>
<sequence length="248" mass="28347">MNILPAVRNTISYYDLIKKGNSILVACSGGADSIALLHILLEIKDDIGIDDIQAAHLDHCIRENSRKDADFVKNTCRNIGIPCIVHSVDVPGFARENSLSLEVAARRIRYKFLTEKREELHLDLIATGHTLNDQIETFFLRIDRGTGLKGLSLIPPERDNIIRPLIRTYRDEILRFLSSRSIPYRMDKSNLDLSIKRNLIRHKLVPHLLDTLPDFGERLMRLRDTLESDEEVIESLIGKVWDDVAKTE</sequence>
<comment type="caution">
    <text evidence="8">The sequence shown here is derived from an EMBL/GenBank/DDBJ whole genome shotgun (WGS) entry which is preliminary data.</text>
</comment>
<protein>
    <recommendedName>
        <fullName evidence="6">tRNA(Ile)-lysidine synthase</fullName>
        <ecNumber evidence="6">6.3.4.19</ecNumber>
    </recommendedName>
    <alternativeName>
        <fullName evidence="6">tRNA(Ile)-2-lysyl-cytidine synthase</fullName>
    </alternativeName>
    <alternativeName>
        <fullName evidence="6">tRNA(Ile)-lysidine synthetase</fullName>
    </alternativeName>
</protein>
<keyword evidence="2 6" id="KW-0819">tRNA processing</keyword>
<name>A0A235BRJ0_UNCW3</name>
<comment type="similarity">
    <text evidence="6">Belongs to the tRNA(Ile)-lysidine synthase family.</text>
</comment>